<evidence type="ECO:0000313" key="13">
    <source>
        <dbReference type="Proteomes" id="UP000094291"/>
    </source>
</evidence>
<evidence type="ECO:0000256" key="9">
    <source>
        <dbReference type="ARBA" id="ARBA00023225"/>
    </source>
</evidence>
<feature type="compositionally biased region" description="Basic and acidic residues" evidence="10">
    <location>
        <begin position="348"/>
        <end position="362"/>
    </location>
</feature>
<dbReference type="GO" id="GO:0005829">
    <property type="term" value="C:cytosol"/>
    <property type="evidence" value="ECO:0007669"/>
    <property type="project" value="TreeGrafter"/>
</dbReference>
<dbReference type="GO" id="GO:0003774">
    <property type="term" value="F:cytoskeletal motor activity"/>
    <property type="evidence" value="ECO:0007669"/>
    <property type="project" value="InterPro"/>
</dbReference>
<dbReference type="GO" id="GO:0015031">
    <property type="term" value="P:protein transport"/>
    <property type="evidence" value="ECO:0007669"/>
    <property type="project" value="UniProtKB-KW"/>
</dbReference>
<comment type="subcellular location">
    <subcellularLocation>
        <location evidence="2">Cytoplasm</location>
    </subcellularLocation>
</comment>
<keyword evidence="9" id="KW-1006">Bacterial flagellum protein export</keyword>
<dbReference type="PANTHER" id="PTHR34982:SF1">
    <property type="entry name" value="FLAGELLAR ASSEMBLY PROTEIN FLIH"/>
    <property type="match status" value="1"/>
</dbReference>
<feature type="compositionally biased region" description="Polar residues" evidence="10">
    <location>
        <begin position="490"/>
        <end position="508"/>
    </location>
</feature>
<evidence type="ECO:0000256" key="3">
    <source>
        <dbReference type="ARBA" id="ARBA00006602"/>
    </source>
</evidence>
<keyword evidence="5" id="KW-0813">Transport</keyword>
<sequence>MTRQTRIPADDVDAYERWEMPDLTGVRRSISRRLEELEAQREAEVSAEQVTEDDVVPVEMPSDEDIEALKAQAYEDGRQEGLTAGHAEGYEHGRAQGYASGEREGSEAGFQSGYEKGLEQARNEVDQLSARFQSQLDQLLRPLAHVDDDAEQALLELAELIATGVLRRELTIDRSSLTHIVQEALNALPDTSRRLRIHVHPDDKVLVEAACEGRFDDYRIVEDPEVTPGGVHIETQYSLVDCTVERRYRAVVEKLMGEQYPDQPPAAGPLPRRAESDSPLGPGHFSAEAALAELESLRAELAAVLGDDAVLPETHTSSPLSSSSANVSSTDFSPEPVQGPSSEPVQADDGRENLSAEERGETDPLESDGALSAQTESKPSTHRVENHNAESLGPEYRASEVPNSVDRRTEKAGTDQPLYTKGDDVPSEILEAPHAELSPDPVGESLNSDESVAPVDPVETTGVQASPGKREPVRVSLSSSRKHAPRDDSANSSPRNATLNNNDATQEASVGDIETDDSQTSHIAEASAADLVTQAAASVQQSAQNSSHHHDDGDVAFPSGETSSVYEDRYSLEDVDTPVGEGRSESVKPSSHPDDTLSDSEQKGVEAERSTHE</sequence>
<feature type="compositionally biased region" description="Basic and acidic residues" evidence="10">
    <location>
        <begin position="582"/>
        <end position="613"/>
    </location>
</feature>
<evidence type="ECO:0000256" key="1">
    <source>
        <dbReference type="ARBA" id="ARBA00003041"/>
    </source>
</evidence>
<dbReference type="GO" id="GO:0009288">
    <property type="term" value="C:bacterial-type flagellum"/>
    <property type="evidence" value="ECO:0007669"/>
    <property type="project" value="InterPro"/>
</dbReference>
<evidence type="ECO:0000256" key="4">
    <source>
        <dbReference type="ARBA" id="ARBA00016507"/>
    </source>
</evidence>
<comment type="caution">
    <text evidence="12">The sequence shown here is derived from an EMBL/GenBank/DDBJ whole genome shotgun (WGS) entry which is preliminary data.</text>
</comment>
<keyword evidence="7" id="KW-1005">Bacterial flagellum biogenesis</keyword>
<keyword evidence="8" id="KW-0653">Protein transport</keyword>
<accession>A0A1E2VB07</accession>
<feature type="region of interest" description="Disordered" evidence="10">
    <location>
        <begin position="313"/>
        <end position="613"/>
    </location>
</feature>
<evidence type="ECO:0000256" key="2">
    <source>
        <dbReference type="ARBA" id="ARBA00004496"/>
    </source>
</evidence>
<evidence type="ECO:0000256" key="8">
    <source>
        <dbReference type="ARBA" id="ARBA00022927"/>
    </source>
</evidence>
<dbReference type="STRING" id="197479.BFW38_12085"/>
<proteinExistence type="inferred from homology"/>
<dbReference type="Proteomes" id="UP000094291">
    <property type="component" value="Unassembled WGS sequence"/>
</dbReference>
<feature type="domain" description="Flagellar assembly protein FliH/Type III secretion system HrpE" evidence="11">
    <location>
        <begin position="128"/>
        <end position="250"/>
    </location>
</feature>
<dbReference type="Pfam" id="PF02108">
    <property type="entry name" value="FliH"/>
    <property type="match status" value="1"/>
</dbReference>
<dbReference type="InterPro" id="IPR000563">
    <property type="entry name" value="Flag_FliH"/>
</dbReference>
<dbReference type="InterPro" id="IPR018035">
    <property type="entry name" value="Flagellar_FliH/T3SS_HrpE"/>
</dbReference>
<dbReference type="InterPro" id="IPR051472">
    <property type="entry name" value="T3SS_Stator/FliH"/>
</dbReference>
<dbReference type="PANTHER" id="PTHR34982">
    <property type="entry name" value="YOP PROTEINS TRANSLOCATION PROTEIN L"/>
    <property type="match status" value="1"/>
</dbReference>
<organism evidence="12 13">
    <name type="scientific">Terasakiispira papahanaumokuakeensis</name>
    <dbReference type="NCBI Taxonomy" id="197479"/>
    <lineage>
        <taxon>Bacteria</taxon>
        <taxon>Pseudomonadati</taxon>
        <taxon>Pseudomonadota</taxon>
        <taxon>Gammaproteobacteria</taxon>
        <taxon>Oceanospirillales</taxon>
        <taxon>Terasakiispira</taxon>
    </lineage>
</organism>
<dbReference type="EMBL" id="MDTQ01000001">
    <property type="protein sequence ID" value="ODC04154.1"/>
    <property type="molecule type" value="Genomic_DNA"/>
</dbReference>
<dbReference type="RefSeq" id="WP_068999037.1">
    <property type="nucleotide sequence ID" value="NZ_MDTQ01000001.1"/>
</dbReference>
<keyword evidence="13" id="KW-1185">Reference proteome</keyword>
<keyword evidence="6" id="KW-0963">Cytoplasm</keyword>
<dbReference type="OrthoDB" id="6415116at2"/>
<feature type="region of interest" description="Disordered" evidence="10">
    <location>
        <begin position="97"/>
        <end position="118"/>
    </location>
</feature>
<protein>
    <recommendedName>
        <fullName evidence="4">Flagellar assembly protein FliH</fullName>
    </recommendedName>
</protein>
<feature type="compositionally biased region" description="Low complexity" evidence="10">
    <location>
        <begin position="534"/>
        <end position="546"/>
    </location>
</feature>
<comment type="similarity">
    <text evidence="3">Belongs to the FliH family.</text>
</comment>
<evidence type="ECO:0000256" key="6">
    <source>
        <dbReference type="ARBA" id="ARBA00022490"/>
    </source>
</evidence>
<reference evidence="12 13" key="1">
    <citation type="submission" date="2016-08" db="EMBL/GenBank/DDBJ databases">
        <authorList>
            <person name="Seilhamer J.J."/>
        </authorList>
    </citation>
    <scope>NUCLEOTIDE SEQUENCE [LARGE SCALE GENOMIC DNA]</scope>
    <source>
        <strain evidence="12 13">PH27A</strain>
    </source>
</reference>
<dbReference type="GO" id="GO:0071973">
    <property type="term" value="P:bacterial-type flagellum-dependent cell motility"/>
    <property type="evidence" value="ECO:0007669"/>
    <property type="project" value="InterPro"/>
</dbReference>
<evidence type="ECO:0000313" key="12">
    <source>
        <dbReference type="EMBL" id="ODC04154.1"/>
    </source>
</evidence>
<dbReference type="PRINTS" id="PR01003">
    <property type="entry name" value="FLGFLIH"/>
</dbReference>
<evidence type="ECO:0000256" key="7">
    <source>
        <dbReference type="ARBA" id="ARBA00022795"/>
    </source>
</evidence>
<evidence type="ECO:0000259" key="11">
    <source>
        <dbReference type="Pfam" id="PF02108"/>
    </source>
</evidence>
<feature type="region of interest" description="Disordered" evidence="10">
    <location>
        <begin position="259"/>
        <end position="284"/>
    </location>
</feature>
<comment type="function">
    <text evidence="1">Needed for flagellar regrowth and assembly.</text>
</comment>
<evidence type="ECO:0000256" key="10">
    <source>
        <dbReference type="SAM" id="MobiDB-lite"/>
    </source>
</evidence>
<feature type="compositionally biased region" description="Low complexity" evidence="10">
    <location>
        <begin position="317"/>
        <end position="333"/>
    </location>
</feature>
<gene>
    <name evidence="12" type="ORF">BFW38_12085</name>
</gene>
<evidence type="ECO:0000256" key="5">
    <source>
        <dbReference type="ARBA" id="ARBA00022448"/>
    </source>
</evidence>
<dbReference type="AlphaFoldDB" id="A0A1E2VB07"/>
<dbReference type="GO" id="GO:0044781">
    <property type="term" value="P:bacterial-type flagellum organization"/>
    <property type="evidence" value="ECO:0007669"/>
    <property type="project" value="UniProtKB-KW"/>
</dbReference>
<name>A0A1E2VB07_9GAMM</name>